<evidence type="ECO:0000313" key="3">
    <source>
        <dbReference type="EMBL" id="UUY05508.1"/>
    </source>
</evidence>
<proteinExistence type="predicted"/>
<evidence type="ECO:0000313" key="1">
    <source>
        <dbReference type="EMBL" id="UUY02282.1"/>
    </source>
</evidence>
<keyword evidence="6" id="KW-1185">Reference proteome</keyword>
<dbReference type="EMBL" id="CP088295">
    <property type="protein sequence ID" value="UUY03327.1"/>
    <property type="molecule type" value="Genomic_DNA"/>
</dbReference>
<dbReference type="EMBL" id="CP088295">
    <property type="protein sequence ID" value="UUY02282.1"/>
    <property type="molecule type" value="Genomic_DNA"/>
</dbReference>
<dbReference type="EMBL" id="CP088295">
    <property type="protein sequence ID" value="UUY05512.1"/>
    <property type="molecule type" value="Genomic_DNA"/>
</dbReference>
<gene>
    <name evidence="3" type="ORF">LRS13_08320</name>
    <name evidence="4" type="ORF">LRS13_08340</name>
    <name evidence="5" type="ORF">LRS13_10835</name>
    <name evidence="1" type="ORF">LRS13_16385</name>
    <name evidence="2" type="ORF">LRS13_22075</name>
</gene>
<reference evidence="5" key="2">
    <citation type="journal article" date="2024" name="Int. J. Syst. Evol. Microbiol.">
        <title>Svornostia abyssi gen. nov., sp. nov. isolated from the world's deepest silver-uranium mine currently devoted to the extraction of radon-saturated water.</title>
        <authorList>
            <person name="Kapinusova G."/>
            <person name="Suman J."/>
            <person name="Strejcek M."/>
            <person name="Pajer P."/>
            <person name="Cajthaml T."/>
            <person name="Ulbrich P."/>
            <person name="Neumann-Schaal M."/>
            <person name="Uhlik O."/>
        </authorList>
    </citation>
    <scope>NUCLEOTIDE SEQUENCE</scope>
    <source>
        <strain evidence="5">J379</strain>
    </source>
</reference>
<dbReference type="EMBL" id="CP088295">
    <property type="protein sequence ID" value="UUY05982.1"/>
    <property type="molecule type" value="Genomic_DNA"/>
</dbReference>
<dbReference type="RefSeq" id="WP_353862815.1">
    <property type="nucleotide sequence ID" value="NZ_CP088295.1"/>
</dbReference>
<protein>
    <submittedName>
        <fullName evidence="5">Uncharacterized protein</fullName>
    </submittedName>
</protein>
<accession>A0ABY5PN38</accession>
<evidence type="ECO:0000313" key="5">
    <source>
        <dbReference type="EMBL" id="UUY05982.1"/>
    </source>
</evidence>
<dbReference type="EMBL" id="CP088295">
    <property type="protein sequence ID" value="UUY05508.1"/>
    <property type="molecule type" value="Genomic_DNA"/>
</dbReference>
<evidence type="ECO:0000313" key="2">
    <source>
        <dbReference type="EMBL" id="UUY03327.1"/>
    </source>
</evidence>
<evidence type="ECO:0000313" key="4">
    <source>
        <dbReference type="EMBL" id="UUY05512.1"/>
    </source>
</evidence>
<sequence length="133" mass="14634">MPRTIAGEHADQPVDLLAAAGAALPIARLLRQPGEQMPQPPPGCREELAVAGNVHDRLRDRERDDLRIGHAAPGVLPPFRQEIVRRGEHRSEQQVEVGAHRGPLGQTVRTASTADFDLLRYVPSTHHRVESTI</sequence>
<organism evidence="5 6">
    <name type="scientific">Svornostia abyssi</name>
    <dbReference type="NCBI Taxonomy" id="2898438"/>
    <lineage>
        <taxon>Bacteria</taxon>
        <taxon>Bacillati</taxon>
        <taxon>Actinomycetota</taxon>
        <taxon>Thermoleophilia</taxon>
        <taxon>Solirubrobacterales</taxon>
        <taxon>Baekduiaceae</taxon>
        <taxon>Svornostia</taxon>
    </lineage>
</organism>
<name>A0ABY5PN38_9ACTN</name>
<evidence type="ECO:0000313" key="6">
    <source>
        <dbReference type="Proteomes" id="UP001058860"/>
    </source>
</evidence>
<reference evidence="6" key="1">
    <citation type="submission" date="2021-11" db="EMBL/GenBank/DDBJ databases">
        <title>Cultivation dependent microbiological survey of springs from the worlds oldest radium mine currently devoted to the extraction of radon-saturated water.</title>
        <authorList>
            <person name="Kapinusova G."/>
            <person name="Smrhova T."/>
            <person name="Strejcek M."/>
            <person name="Suman J."/>
            <person name="Jani K."/>
            <person name="Pajer P."/>
            <person name="Uhlik O."/>
        </authorList>
    </citation>
    <scope>NUCLEOTIDE SEQUENCE [LARGE SCALE GENOMIC DNA]</scope>
    <source>
        <strain evidence="6">J379</strain>
    </source>
</reference>
<dbReference type="Proteomes" id="UP001058860">
    <property type="component" value="Chromosome"/>
</dbReference>